<feature type="transmembrane region" description="Helical" evidence="5">
    <location>
        <begin position="267"/>
        <end position="285"/>
    </location>
</feature>
<keyword evidence="5 7" id="KW-0830">Ubiquinone</keyword>
<sequence length="355" mass="39260">METLYNLFETLNNLFLIIAAFIRGLFADPQSVWANLTMDVIGFIIVVVIIVLAALILILLERKIAGWTSQRPGPNRLGPRGWFQTIADALKLIGKEDVTPAGADKWIFKIAPMMIFCIPMMTLAVIPFGRGMAPANLDLGIFYFVAMSSISTVAFLMAGWGSNNKYSLLGGMRAVAQMVSYEIPLLFSLLGVVMITQSFNLGVIVDAQATIPFIILQPLAFVIFVIAGMAELNRAPFDLVEADQEVVAGPFTEYTGLRWGLFFLGEYGNMTALSALGATVFLGGWQGPAFLPGYVWFFMKVGVFIFFMMWARWTFPRIRIDHLMHLAWKVLLPLAILNILLTGLGIYIYGFVIGG</sequence>
<feature type="transmembrane region" description="Helical" evidence="5">
    <location>
        <begin position="330"/>
        <end position="352"/>
    </location>
</feature>
<dbReference type="EC" id="7.1.1.-" evidence="5"/>
<evidence type="ECO:0000256" key="5">
    <source>
        <dbReference type="HAMAP-Rule" id="MF_01350"/>
    </source>
</evidence>
<feature type="transmembrane region" description="Helical" evidence="5">
    <location>
        <begin position="183"/>
        <end position="205"/>
    </location>
</feature>
<evidence type="ECO:0000256" key="2">
    <source>
        <dbReference type="ARBA" id="ARBA00022692"/>
    </source>
</evidence>
<protein>
    <recommendedName>
        <fullName evidence="5">NADH-quinone oxidoreductase subunit H</fullName>
        <ecNumber evidence="5">7.1.1.-</ecNumber>
    </recommendedName>
    <alternativeName>
        <fullName evidence="5">NADH dehydrogenase I subunit H</fullName>
    </alternativeName>
    <alternativeName>
        <fullName evidence="5">NDH-1 subunit H</fullName>
    </alternativeName>
</protein>
<dbReference type="Pfam" id="PF00146">
    <property type="entry name" value="NADHdh"/>
    <property type="match status" value="1"/>
</dbReference>
<dbReference type="HAMAP" id="MF_01350">
    <property type="entry name" value="NDH1_NuoH"/>
    <property type="match status" value="1"/>
</dbReference>
<dbReference type="STRING" id="768710.DesyoDRAFT_4452"/>
<accession>H5XYC7</accession>
<dbReference type="OrthoDB" id="9803734at2"/>
<keyword evidence="5 6" id="KW-0520">NAD</keyword>
<dbReference type="AlphaFoldDB" id="H5XYC7"/>
<comment type="similarity">
    <text evidence="5 6">Belongs to the complex I subunit 1 family.</text>
</comment>
<feature type="transmembrane region" description="Helical" evidence="5">
    <location>
        <begin position="110"/>
        <end position="129"/>
    </location>
</feature>
<dbReference type="GO" id="GO:0003954">
    <property type="term" value="F:NADH dehydrogenase activity"/>
    <property type="evidence" value="ECO:0007669"/>
    <property type="project" value="TreeGrafter"/>
</dbReference>
<keyword evidence="5" id="KW-1003">Cell membrane</keyword>
<dbReference type="GO" id="GO:0016655">
    <property type="term" value="F:oxidoreductase activity, acting on NAD(P)H, quinone or similar compound as acceptor"/>
    <property type="evidence" value="ECO:0007669"/>
    <property type="project" value="UniProtKB-UniRule"/>
</dbReference>
<evidence type="ECO:0000256" key="3">
    <source>
        <dbReference type="ARBA" id="ARBA00022989"/>
    </source>
</evidence>
<evidence type="ECO:0000256" key="6">
    <source>
        <dbReference type="RuleBase" id="RU000471"/>
    </source>
</evidence>
<dbReference type="NCBIfam" id="NF004741">
    <property type="entry name" value="PRK06076.1-2"/>
    <property type="match status" value="1"/>
</dbReference>
<dbReference type="GO" id="GO:0005886">
    <property type="term" value="C:plasma membrane"/>
    <property type="evidence" value="ECO:0007669"/>
    <property type="project" value="UniProtKB-SubCell"/>
</dbReference>
<keyword evidence="4 5" id="KW-0472">Membrane</keyword>
<feature type="transmembrane region" description="Helical" evidence="5">
    <location>
        <begin position="141"/>
        <end position="162"/>
    </location>
</feature>
<dbReference type="PANTHER" id="PTHR11432:SF3">
    <property type="entry name" value="NADH-UBIQUINONE OXIDOREDUCTASE CHAIN 1"/>
    <property type="match status" value="1"/>
</dbReference>
<dbReference type="RefSeq" id="WP_007786322.1">
    <property type="nucleotide sequence ID" value="NZ_CM001441.1"/>
</dbReference>
<dbReference type="HOGENOM" id="CLU_015134_0_1_9"/>
<dbReference type="eggNOG" id="COG1005">
    <property type="taxonomic scope" value="Bacteria"/>
</dbReference>
<evidence type="ECO:0000256" key="1">
    <source>
        <dbReference type="ARBA" id="ARBA00004141"/>
    </source>
</evidence>
<evidence type="ECO:0000256" key="4">
    <source>
        <dbReference type="ARBA" id="ARBA00023136"/>
    </source>
</evidence>
<feature type="transmembrane region" description="Helical" evidence="5">
    <location>
        <begin position="211"/>
        <end position="230"/>
    </location>
</feature>
<comment type="subunit">
    <text evidence="5">NDH-1 is composed of 14 different subunits. Subunits NuoA, H, J, K, L, M, N constitute the membrane sector of the complex.</text>
</comment>
<name>H5XYC7_9FIRM</name>
<comment type="catalytic activity">
    <reaction evidence="5">
        <text>a quinone + NADH + 5 H(+)(in) = a quinol + NAD(+) + 4 H(+)(out)</text>
        <dbReference type="Rhea" id="RHEA:57888"/>
        <dbReference type="ChEBI" id="CHEBI:15378"/>
        <dbReference type="ChEBI" id="CHEBI:24646"/>
        <dbReference type="ChEBI" id="CHEBI:57540"/>
        <dbReference type="ChEBI" id="CHEBI:57945"/>
        <dbReference type="ChEBI" id="CHEBI:132124"/>
    </reaction>
</comment>
<keyword evidence="3 5" id="KW-1133">Transmembrane helix</keyword>
<keyword evidence="2 5" id="KW-0812">Transmembrane</keyword>
<evidence type="ECO:0000313" key="8">
    <source>
        <dbReference type="Proteomes" id="UP000005104"/>
    </source>
</evidence>
<comment type="subcellular location">
    <subcellularLocation>
        <location evidence="5 6">Cell membrane</location>
        <topology evidence="5 6">Multi-pass membrane protein</topology>
    </subcellularLocation>
    <subcellularLocation>
        <location evidence="1">Membrane</location>
        <topology evidence="1">Multi-pass membrane protein</topology>
    </subcellularLocation>
</comment>
<gene>
    <name evidence="5" type="primary">nuoH</name>
    <name evidence="7" type="ORF">DesyoDRAFT_4452</name>
</gene>
<dbReference type="InterPro" id="IPR001694">
    <property type="entry name" value="NADH_UbQ_OxRdtase_su1/FPO"/>
</dbReference>
<feature type="transmembrane region" description="Helical" evidence="5">
    <location>
        <begin position="7"/>
        <end position="26"/>
    </location>
</feature>
<proteinExistence type="inferred from homology"/>
<dbReference type="PANTHER" id="PTHR11432">
    <property type="entry name" value="NADH DEHYDROGENASE SUBUNIT 1"/>
    <property type="match status" value="1"/>
</dbReference>
<dbReference type="GO" id="GO:0048038">
    <property type="term" value="F:quinone binding"/>
    <property type="evidence" value="ECO:0007669"/>
    <property type="project" value="UniProtKB-KW"/>
</dbReference>
<evidence type="ECO:0000313" key="7">
    <source>
        <dbReference type="EMBL" id="EHQ91406.1"/>
    </source>
</evidence>
<keyword evidence="5" id="KW-1278">Translocase</keyword>
<keyword evidence="8" id="KW-1185">Reference proteome</keyword>
<keyword evidence="5" id="KW-0874">Quinone</keyword>
<dbReference type="Proteomes" id="UP000005104">
    <property type="component" value="Chromosome"/>
</dbReference>
<dbReference type="EMBL" id="CM001441">
    <property type="protein sequence ID" value="EHQ91406.1"/>
    <property type="molecule type" value="Genomic_DNA"/>
</dbReference>
<organism evidence="7 8">
    <name type="scientific">Desulfosporosinus youngiae DSM 17734</name>
    <dbReference type="NCBI Taxonomy" id="768710"/>
    <lineage>
        <taxon>Bacteria</taxon>
        <taxon>Bacillati</taxon>
        <taxon>Bacillota</taxon>
        <taxon>Clostridia</taxon>
        <taxon>Eubacteriales</taxon>
        <taxon>Desulfitobacteriaceae</taxon>
        <taxon>Desulfosporosinus</taxon>
    </lineage>
</organism>
<feature type="transmembrane region" description="Helical" evidence="5">
    <location>
        <begin position="291"/>
        <end position="310"/>
    </location>
</feature>
<feature type="transmembrane region" description="Helical" evidence="5">
    <location>
        <begin position="32"/>
        <end position="60"/>
    </location>
</feature>
<reference evidence="7 8" key="1">
    <citation type="submission" date="2011-11" db="EMBL/GenBank/DDBJ databases">
        <title>The Noncontiguous Finished genome of Desulfosporosinus youngiae DSM 17734.</title>
        <authorList>
            <consortium name="US DOE Joint Genome Institute (JGI-PGF)"/>
            <person name="Lucas S."/>
            <person name="Han J."/>
            <person name="Lapidus A."/>
            <person name="Cheng J.-F."/>
            <person name="Goodwin L."/>
            <person name="Pitluck S."/>
            <person name="Peters L."/>
            <person name="Ovchinnikova G."/>
            <person name="Lu M."/>
            <person name="Land M.L."/>
            <person name="Hauser L."/>
            <person name="Pester M."/>
            <person name="Spring S."/>
            <person name="Ollivier B."/>
            <person name="Rattei T."/>
            <person name="Klenk H.-P."/>
            <person name="Wagner M."/>
            <person name="Loy A."/>
            <person name="Woyke T.J."/>
        </authorList>
    </citation>
    <scope>NUCLEOTIDE SEQUENCE [LARGE SCALE GENOMIC DNA]</scope>
    <source>
        <strain evidence="7 8">DSM 17734</strain>
    </source>
</reference>
<comment type="function">
    <text evidence="5">NDH-1 shuttles electrons from NADH, via FMN and iron-sulfur (Fe-S) centers, to quinones in the respiratory chain. The immediate electron acceptor for the enzyme in this species is believed to be ubiquinone. Couples the redox reaction to proton translocation (for every two electrons transferred, four hydrogen ions are translocated across the cytoplasmic membrane), and thus conserves the redox energy in a proton gradient. This subunit may bind ubiquinone.</text>
</comment>
<dbReference type="GO" id="GO:0009060">
    <property type="term" value="P:aerobic respiration"/>
    <property type="evidence" value="ECO:0007669"/>
    <property type="project" value="TreeGrafter"/>
</dbReference>